<reference evidence="1 2" key="1">
    <citation type="journal article" date="2021" name="Elife">
        <title>Chloroplast acquisition without the gene transfer in kleptoplastic sea slugs, Plakobranchus ocellatus.</title>
        <authorList>
            <person name="Maeda T."/>
            <person name="Takahashi S."/>
            <person name="Yoshida T."/>
            <person name="Shimamura S."/>
            <person name="Takaki Y."/>
            <person name="Nagai Y."/>
            <person name="Toyoda A."/>
            <person name="Suzuki Y."/>
            <person name="Arimoto A."/>
            <person name="Ishii H."/>
            <person name="Satoh N."/>
            <person name="Nishiyama T."/>
            <person name="Hasebe M."/>
            <person name="Maruyama T."/>
            <person name="Minagawa J."/>
            <person name="Obokata J."/>
            <person name="Shigenobu S."/>
        </authorList>
    </citation>
    <scope>NUCLEOTIDE SEQUENCE [LARGE SCALE GENOMIC DNA]</scope>
</reference>
<dbReference type="EMBL" id="BMAT01005225">
    <property type="protein sequence ID" value="GFR89361.1"/>
    <property type="molecule type" value="Genomic_DNA"/>
</dbReference>
<sequence length="105" mass="11863">MFTSSLVSVKLKMGLPTMGKKKIQCMFQLSKLTNKRADYPCKLHNTVLVRVSQINRQRVVGVHQGEETINQVADVLERSGLLSLPINLISHADRQKSIKLKVTNY</sequence>
<keyword evidence="2" id="KW-1185">Reference proteome</keyword>
<evidence type="ECO:0000313" key="1">
    <source>
        <dbReference type="EMBL" id="GFR89361.1"/>
    </source>
</evidence>
<organism evidence="1 2">
    <name type="scientific">Elysia marginata</name>
    <dbReference type="NCBI Taxonomy" id="1093978"/>
    <lineage>
        <taxon>Eukaryota</taxon>
        <taxon>Metazoa</taxon>
        <taxon>Spiralia</taxon>
        <taxon>Lophotrochozoa</taxon>
        <taxon>Mollusca</taxon>
        <taxon>Gastropoda</taxon>
        <taxon>Heterobranchia</taxon>
        <taxon>Euthyneura</taxon>
        <taxon>Panpulmonata</taxon>
        <taxon>Sacoglossa</taxon>
        <taxon>Placobranchoidea</taxon>
        <taxon>Plakobranchidae</taxon>
        <taxon>Elysia</taxon>
    </lineage>
</organism>
<gene>
    <name evidence="1" type="ORF">ElyMa_002540900</name>
</gene>
<proteinExistence type="predicted"/>
<protein>
    <submittedName>
        <fullName evidence="1">Uncharacterized protein</fullName>
    </submittedName>
</protein>
<accession>A0AAV4GXW9</accession>
<name>A0AAV4GXW9_9GAST</name>
<dbReference type="AlphaFoldDB" id="A0AAV4GXW9"/>
<evidence type="ECO:0000313" key="2">
    <source>
        <dbReference type="Proteomes" id="UP000762676"/>
    </source>
</evidence>
<dbReference type="Proteomes" id="UP000762676">
    <property type="component" value="Unassembled WGS sequence"/>
</dbReference>
<comment type="caution">
    <text evidence="1">The sequence shown here is derived from an EMBL/GenBank/DDBJ whole genome shotgun (WGS) entry which is preliminary data.</text>
</comment>